<name>A0A084XTS7_9PROT</name>
<evidence type="ECO:0000313" key="2">
    <source>
        <dbReference type="Proteomes" id="UP000019812"/>
    </source>
</evidence>
<comment type="caution">
    <text evidence="1">The sequence shown here is derived from an EMBL/GenBank/DDBJ whole genome shotgun (WGS) entry which is preliminary data.</text>
</comment>
<reference evidence="1 2" key="1">
    <citation type="submission" date="2014-07" db="EMBL/GenBank/DDBJ databases">
        <title>Expanding our view of genomic diversity in Candidatus Accumulibacter clades.</title>
        <authorList>
            <person name="Skennerton C.T."/>
            <person name="Barr J.J."/>
            <person name="Slater F.R."/>
            <person name="Bond P.L."/>
            <person name="Tyson G.W."/>
        </authorList>
    </citation>
    <scope>NUCLEOTIDE SEQUENCE [LARGE SCALE GENOMIC DNA]</scope>
    <source>
        <strain evidence="2">SK-01</strain>
    </source>
</reference>
<dbReference type="Proteomes" id="UP000019812">
    <property type="component" value="Unassembled WGS sequence"/>
</dbReference>
<proteinExistence type="predicted"/>
<dbReference type="AlphaFoldDB" id="A0A084XTS7"/>
<dbReference type="STRING" id="1457154.CAPSK01_004709"/>
<protein>
    <submittedName>
        <fullName evidence="1">Uncharacterized protein</fullName>
    </submittedName>
</protein>
<accession>A0A084XTS7</accession>
<gene>
    <name evidence="1" type="ORF">CAPSK01_004709</name>
</gene>
<evidence type="ECO:0000313" key="1">
    <source>
        <dbReference type="EMBL" id="KFB65871.1"/>
    </source>
</evidence>
<organism evidence="1 2">
    <name type="scientific">Candidatus Accumulibacter vicinus</name>
    <dbReference type="NCBI Taxonomy" id="2954382"/>
    <lineage>
        <taxon>Bacteria</taxon>
        <taxon>Pseudomonadati</taxon>
        <taxon>Pseudomonadota</taxon>
        <taxon>Betaproteobacteria</taxon>
        <taxon>Candidatus Accumulibacter</taxon>
    </lineage>
</organism>
<sequence length="68" mass="7813">MGWTLVMTLQDAPDEASHDRFPFLARRNRSMGAEHAPQPLSREWRGEITEVEFPGGRQDNPRFHPPGQ</sequence>
<dbReference type="EMBL" id="JDSS02000053">
    <property type="protein sequence ID" value="KFB65871.1"/>
    <property type="molecule type" value="Genomic_DNA"/>
</dbReference>